<protein>
    <submittedName>
        <fullName evidence="1">Uncharacterized protein</fullName>
    </submittedName>
</protein>
<reference evidence="1" key="1">
    <citation type="submission" date="2022-12" db="EMBL/GenBank/DDBJ databases">
        <title>Genome Sequence of Lasiodiplodia mahajangana.</title>
        <authorList>
            <person name="Buettner E."/>
        </authorList>
    </citation>
    <scope>NUCLEOTIDE SEQUENCE</scope>
    <source>
        <strain evidence="1">VT137</strain>
    </source>
</reference>
<dbReference type="EMBL" id="JAPUUL010003103">
    <property type="protein sequence ID" value="KAJ8124339.1"/>
    <property type="molecule type" value="Genomic_DNA"/>
</dbReference>
<evidence type="ECO:0000313" key="1">
    <source>
        <dbReference type="EMBL" id="KAJ8124339.1"/>
    </source>
</evidence>
<evidence type="ECO:0000313" key="2">
    <source>
        <dbReference type="Proteomes" id="UP001153332"/>
    </source>
</evidence>
<proteinExistence type="predicted"/>
<organism evidence="1 2">
    <name type="scientific">Lasiodiplodia mahajangana</name>
    <dbReference type="NCBI Taxonomy" id="1108764"/>
    <lineage>
        <taxon>Eukaryota</taxon>
        <taxon>Fungi</taxon>
        <taxon>Dikarya</taxon>
        <taxon>Ascomycota</taxon>
        <taxon>Pezizomycotina</taxon>
        <taxon>Dothideomycetes</taxon>
        <taxon>Dothideomycetes incertae sedis</taxon>
        <taxon>Botryosphaeriales</taxon>
        <taxon>Botryosphaeriaceae</taxon>
        <taxon>Lasiodiplodia</taxon>
    </lineage>
</organism>
<accession>A0ACC2JA01</accession>
<gene>
    <name evidence="1" type="ORF">O1611_g9301</name>
</gene>
<comment type="caution">
    <text evidence="1">The sequence shown here is derived from an EMBL/GenBank/DDBJ whole genome shotgun (WGS) entry which is preliminary data.</text>
</comment>
<name>A0ACC2JA01_9PEZI</name>
<sequence>MVNKAYSDNTQLQYAYYDLPFVCPPAGKSHASGLLSGQSISLNLGEVLRGDRIKISDIDLTVGRDNECTFLCDQQVTRRDLRRARELVKDGYVVEWIVDNLPGATSFVTVDKTRKYYAAGFKLGLTKFDSSTGKSRYFLNNHHTIVIRYRAAPGRAGETGGKVVVGFEVYTKSIGPNNKRENGCPVELQDIEENFELYMPLNNTDGFSTPEQLNNHYDYLDEGDDEDTITIPYSYSVYFREDNSIEWDRRWDLYFVNQEEGSRIHWLAIINSLIICGLLSGIVIVILSKTIRTDIKGYKEGSLEAGRKLSPDPDRVLLMDNQLDDASDDEALEDVTGWKLLHGDVFRRPQYGHLLAPLVGSGTQVLFMAIGLISLSAIGILNPSFRGGFLSFGCGLFVFAGIFSGYFSAKVYKGFGGVNFGKNALITACFFPGLLFGLVFILNLFVWAQASSTAIPFGTLLAIALLWLGIQVPLVYLGSWYGYARSGAWENPTKTSTIPRQVPQQAWYIKSLQSILFAGLVPFTVIFIELLFVFQSVWQDKSGYYYVFGFLGVVSLILIVTVAEVTIVTIYVQLGSENYHWWWQSFAVGGGSALFMACCVYGLLTGTVGFLSAYAFIRKLYAAIKVD</sequence>
<keyword evidence="2" id="KW-1185">Reference proteome</keyword>
<dbReference type="Proteomes" id="UP001153332">
    <property type="component" value="Unassembled WGS sequence"/>
</dbReference>